<dbReference type="RefSeq" id="WP_124330012.1">
    <property type="nucleotide sequence ID" value="NZ_BEXT01000001.1"/>
</dbReference>
<protein>
    <submittedName>
        <fullName evidence="1">Uncharacterized protein</fullName>
    </submittedName>
</protein>
<dbReference type="Proteomes" id="UP000288096">
    <property type="component" value="Unassembled WGS sequence"/>
</dbReference>
<dbReference type="AlphaFoldDB" id="A0A401G0X0"/>
<name>A0A401G0X0_9BACT</name>
<gene>
    <name evidence="1" type="ORF">DENIS_3858</name>
</gene>
<keyword evidence="2" id="KW-1185">Reference proteome</keyword>
<sequence length="62" mass="7186">MPTLQPQGEDIRKAVKWIGEERKSDARKDVNTLVSEAVARFDLSPRDAEFLFRLVKEETPDR</sequence>
<evidence type="ECO:0000313" key="2">
    <source>
        <dbReference type="Proteomes" id="UP000288096"/>
    </source>
</evidence>
<dbReference type="OrthoDB" id="5422828at2"/>
<reference evidence="2" key="1">
    <citation type="submission" date="2017-11" db="EMBL/GenBank/DDBJ databases">
        <authorList>
            <person name="Watanabe M."/>
            <person name="Kojima H."/>
        </authorList>
    </citation>
    <scope>NUCLEOTIDE SEQUENCE [LARGE SCALE GENOMIC DNA]</scope>
    <source>
        <strain evidence="2">Tokyo 01</strain>
    </source>
</reference>
<comment type="caution">
    <text evidence="1">The sequence shown here is derived from an EMBL/GenBank/DDBJ whole genome shotgun (WGS) entry which is preliminary data.</text>
</comment>
<proteinExistence type="predicted"/>
<evidence type="ECO:0000313" key="1">
    <source>
        <dbReference type="EMBL" id="GBC62874.1"/>
    </source>
</evidence>
<reference evidence="2" key="2">
    <citation type="submission" date="2019-01" db="EMBL/GenBank/DDBJ databases">
        <title>Genome sequence of Desulfonema ishimotonii strain Tokyo 01.</title>
        <authorList>
            <person name="Fukui M."/>
        </authorList>
    </citation>
    <scope>NUCLEOTIDE SEQUENCE [LARGE SCALE GENOMIC DNA]</scope>
    <source>
        <strain evidence="2">Tokyo 01</strain>
    </source>
</reference>
<accession>A0A401G0X0</accession>
<organism evidence="1 2">
    <name type="scientific">Desulfonema ishimotonii</name>
    <dbReference type="NCBI Taxonomy" id="45657"/>
    <lineage>
        <taxon>Bacteria</taxon>
        <taxon>Pseudomonadati</taxon>
        <taxon>Thermodesulfobacteriota</taxon>
        <taxon>Desulfobacteria</taxon>
        <taxon>Desulfobacterales</taxon>
        <taxon>Desulfococcaceae</taxon>
        <taxon>Desulfonema</taxon>
    </lineage>
</organism>
<dbReference type="EMBL" id="BEXT01000001">
    <property type="protein sequence ID" value="GBC62874.1"/>
    <property type="molecule type" value="Genomic_DNA"/>
</dbReference>